<sequence length="119" mass="12853">MKDNTALIAKRSKIALIVIIIGLVLGVLVQIQTFINLNKDGANPLREAMLSMTYIGIFFMVIAIIGLIFLIKKSYYKAGLTLTITGIACAIFVNPFPGIAILVGGVITSNVDKLEKGER</sequence>
<accession>A0A1S7FU23</accession>
<dbReference type="Proteomes" id="UP000564536">
    <property type="component" value="Unassembled WGS sequence"/>
</dbReference>
<evidence type="ECO:0000313" key="5">
    <source>
        <dbReference type="Proteomes" id="UP000564536"/>
    </source>
</evidence>
<dbReference type="Proteomes" id="UP000223060">
    <property type="component" value="Chromosome"/>
</dbReference>
<dbReference type="EMBL" id="CP011102">
    <property type="protein sequence ID" value="AQY50903.1"/>
    <property type="molecule type" value="Genomic_DNA"/>
</dbReference>
<reference evidence="4" key="2">
    <citation type="submission" date="2015-03" db="EMBL/GenBank/DDBJ databases">
        <authorList>
            <person name="Ferrari E."/>
            <person name="Walter M.C."/>
            <person name="Huptas C."/>
            <person name="Scherer S."/>
            <person name="Mueller-Herbst S."/>
        </authorList>
    </citation>
    <scope>NUCLEOTIDE SEQUENCE [LARGE SCALE GENOMIC DNA]</scope>
    <source>
        <strain evidence="4">LWP01</strain>
    </source>
</reference>
<feature type="transmembrane region" description="Helical" evidence="1">
    <location>
        <begin position="51"/>
        <end position="70"/>
    </location>
</feature>
<keyword evidence="1" id="KW-0812">Transmembrane</keyword>
<reference evidence="3 5" key="3">
    <citation type="submission" date="2020-03" db="EMBL/GenBank/DDBJ databases">
        <title>Soil Listeria distribution.</title>
        <authorList>
            <person name="Liao J."/>
            <person name="Wiedmann M."/>
        </authorList>
    </citation>
    <scope>NUCLEOTIDE SEQUENCE [LARGE SCALE GENOMIC DNA]</scope>
    <source>
        <strain evidence="3 5">FSL L7-1523</strain>
    </source>
</reference>
<keyword evidence="4" id="KW-1185">Reference proteome</keyword>
<evidence type="ECO:0000313" key="2">
    <source>
        <dbReference type="EMBL" id="AQY50903.1"/>
    </source>
</evidence>
<organism evidence="2 4">
    <name type="scientific">Listeria weihenstephanensis</name>
    <dbReference type="NCBI Taxonomy" id="1006155"/>
    <lineage>
        <taxon>Bacteria</taxon>
        <taxon>Bacillati</taxon>
        <taxon>Bacillota</taxon>
        <taxon>Bacilli</taxon>
        <taxon>Bacillales</taxon>
        <taxon>Listeriaceae</taxon>
        <taxon>Listeria</taxon>
    </lineage>
</organism>
<proteinExistence type="predicted"/>
<feature type="transmembrane region" description="Helical" evidence="1">
    <location>
        <begin position="82"/>
        <end position="107"/>
    </location>
</feature>
<dbReference type="RefSeq" id="WP_036060114.1">
    <property type="nucleotide sequence ID" value="NZ_CP011102.1"/>
</dbReference>
<protein>
    <recommendedName>
        <fullName evidence="6">DUF4064 domain-containing protein</fullName>
    </recommendedName>
</protein>
<reference evidence="2" key="1">
    <citation type="submission" date="2015-03" db="EMBL/GenBank/DDBJ databases">
        <authorList>
            <person name="Murphy D."/>
        </authorList>
    </citation>
    <scope>NUCLEOTIDE SEQUENCE [LARGE SCALE GENOMIC DNA]</scope>
    <source>
        <strain evidence="2">WS 4560</strain>
    </source>
</reference>
<dbReference type="KEGG" id="lwi:UE46_07520"/>
<evidence type="ECO:0000313" key="4">
    <source>
        <dbReference type="Proteomes" id="UP000223060"/>
    </source>
</evidence>
<evidence type="ECO:0000313" key="3">
    <source>
        <dbReference type="EMBL" id="MBC1499841.1"/>
    </source>
</evidence>
<keyword evidence="1" id="KW-0472">Membrane</keyword>
<name>A0A1S7FU23_9LIST</name>
<feature type="transmembrane region" description="Helical" evidence="1">
    <location>
        <begin position="12"/>
        <end position="31"/>
    </location>
</feature>
<gene>
    <name evidence="3" type="ORF">HB943_04435</name>
    <name evidence="2" type="ORF">UE46_07520</name>
</gene>
<keyword evidence="1" id="KW-1133">Transmembrane helix</keyword>
<evidence type="ECO:0000256" key="1">
    <source>
        <dbReference type="SAM" id="Phobius"/>
    </source>
</evidence>
<dbReference type="EMBL" id="JAARRL010000005">
    <property type="protein sequence ID" value="MBC1499841.1"/>
    <property type="molecule type" value="Genomic_DNA"/>
</dbReference>
<evidence type="ECO:0008006" key="6">
    <source>
        <dbReference type="Google" id="ProtNLM"/>
    </source>
</evidence>
<dbReference type="AlphaFoldDB" id="A0A1S7FU23"/>